<evidence type="ECO:0000256" key="1">
    <source>
        <dbReference type="SAM" id="MobiDB-lite"/>
    </source>
</evidence>
<dbReference type="EMBL" id="MH384337">
    <property type="protein sequence ID" value="AWY11144.1"/>
    <property type="molecule type" value="Genomic_RNA"/>
</dbReference>
<sequence>MEHFKSFFGVEDPLQKKKELNVPINSGIPLQTDRDGTPLSDDHSTAKESVELPFLDSKKSADARTDAVELPANRSRSVRPPRKCKQTASSAAPGVKESSGAHHATGTRFSRARGPPPLPTTVESPPTNTPMHGIESIRDGNTRSDFLLCLEHTDKEYSIPSIFSGIVTADVGTTTREYSDTSRPVVMEATLQLLKLMSRRRDLPRLQVGQCLKAVAPETFAESTDDVRTQLAAPSMRHYGPIQIDEKPESSFSIKDRGHQVVLSIYNKVAQEKLRACDGDEHHKCFDCYHTQYRRRRRRGKDYLRDFKNFRPDIQRRLVGQHVFRTVIYAPQGSGKTTFCAMMRYKGLEILEGNNPCDWPDDTRKSILVTSDPRDLKQGLNKIGIKPDCDEFYRRQRLRKTLQPDYTPCEYSIFNTLDRNTVIIESNELLSKLVQQGVKAWHPPL</sequence>
<accession>A0A2Z4QKN1</accession>
<evidence type="ECO:0000313" key="2">
    <source>
        <dbReference type="EMBL" id="AWY11144.1"/>
    </source>
</evidence>
<feature type="compositionally biased region" description="Basic and acidic residues" evidence="1">
    <location>
        <begin position="32"/>
        <end position="67"/>
    </location>
</feature>
<reference evidence="2" key="1">
    <citation type="submission" date="2018-05" db="EMBL/GenBank/DDBJ databases">
        <title>Lack of effect of Wolbachia wMel on the prevalence and abundance of the RNA virome of Drosophila melanogaster.</title>
        <authorList>
            <person name="Shi M."/>
            <person name="White V.L."/>
            <person name="Schlub T."/>
            <person name="Eden J.-S."/>
            <person name="Hoffmann A.A."/>
            <person name="Holmes E.C."/>
        </authorList>
    </citation>
    <scope>NUCLEOTIDE SEQUENCE</scope>
    <source>
        <strain evidence="2">MEL216G</strain>
    </source>
</reference>
<feature type="compositionally biased region" description="Basic residues" evidence="1">
    <location>
        <begin position="76"/>
        <end position="85"/>
    </location>
</feature>
<proteinExistence type="predicted"/>
<feature type="region of interest" description="Disordered" evidence="1">
    <location>
        <begin position="1"/>
        <end position="138"/>
    </location>
</feature>
<protein>
    <submittedName>
        <fullName evidence="2">Orf1</fullName>
    </submittedName>
</protein>
<name>A0A2Z4QKN1_9VIRU</name>
<organism evidence="2">
    <name type="scientific">Galbut virus</name>
    <dbReference type="NCBI Taxonomy" id="1654579"/>
    <lineage>
        <taxon>Viruses</taxon>
    </lineage>
</organism>